<comment type="function">
    <text evidence="7">SbcCD cleaves DNA hairpin structures. These structures can inhibit DNA replication and are intermediates in certain DNA recombination reactions. The complex acts as a 3'-&gt;5' double strand exonuclease that can open hairpins. It also has a 5' single-strand endonuclease activity.</text>
</comment>
<name>A0ABV1HEZ0_9FIRM</name>
<dbReference type="InterPro" id="IPR004843">
    <property type="entry name" value="Calcineurin-like_PHP"/>
</dbReference>
<dbReference type="InterPro" id="IPR050535">
    <property type="entry name" value="DNA_Repair-Maintenance_Comp"/>
</dbReference>
<dbReference type="Pfam" id="PF00149">
    <property type="entry name" value="Metallophos"/>
    <property type="match status" value="1"/>
</dbReference>
<keyword evidence="11" id="KW-1185">Reference proteome</keyword>
<dbReference type="GO" id="GO:0004527">
    <property type="term" value="F:exonuclease activity"/>
    <property type="evidence" value="ECO:0007669"/>
    <property type="project" value="UniProtKB-KW"/>
</dbReference>
<dbReference type="PANTHER" id="PTHR30337:SF0">
    <property type="entry name" value="NUCLEASE SBCCD SUBUNIT D"/>
    <property type="match status" value="1"/>
</dbReference>
<evidence type="ECO:0000256" key="7">
    <source>
        <dbReference type="RuleBase" id="RU363069"/>
    </source>
</evidence>
<evidence type="ECO:0000313" key="11">
    <source>
        <dbReference type="Proteomes" id="UP001454489"/>
    </source>
</evidence>
<dbReference type="InterPro" id="IPR026843">
    <property type="entry name" value="SbcD_C"/>
</dbReference>
<comment type="similarity">
    <text evidence="1 7">Belongs to the SbcD family.</text>
</comment>
<organism evidence="10 11">
    <name type="scientific">Maccoyibacter intestinihominis</name>
    <dbReference type="NCBI Taxonomy" id="3133499"/>
    <lineage>
        <taxon>Bacteria</taxon>
        <taxon>Bacillati</taxon>
        <taxon>Bacillota</taxon>
        <taxon>Clostridia</taxon>
        <taxon>Lachnospirales</taxon>
        <taxon>Lachnospiraceae</taxon>
        <taxon>Maccoyibacter</taxon>
    </lineage>
</organism>
<comment type="subunit">
    <text evidence="2 7">Heterodimer of SbcC and SbcD.</text>
</comment>
<evidence type="ECO:0000256" key="2">
    <source>
        <dbReference type="ARBA" id="ARBA00011322"/>
    </source>
</evidence>
<dbReference type="InterPro" id="IPR029052">
    <property type="entry name" value="Metallo-depent_PP-like"/>
</dbReference>
<evidence type="ECO:0000256" key="1">
    <source>
        <dbReference type="ARBA" id="ARBA00010555"/>
    </source>
</evidence>
<dbReference type="RefSeq" id="WP_353531115.1">
    <property type="nucleotide sequence ID" value="NZ_JBBMEX010000010.1"/>
</dbReference>
<evidence type="ECO:0000259" key="9">
    <source>
        <dbReference type="Pfam" id="PF12320"/>
    </source>
</evidence>
<keyword evidence="7" id="KW-0235">DNA replication</keyword>
<keyword evidence="6 7" id="KW-0269">Exonuclease</keyword>
<comment type="caution">
    <text evidence="10">The sequence shown here is derived from an EMBL/GenBank/DDBJ whole genome shotgun (WGS) entry which is preliminary data.</text>
</comment>
<evidence type="ECO:0000256" key="3">
    <source>
        <dbReference type="ARBA" id="ARBA00013365"/>
    </source>
</evidence>
<feature type="domain" description="Calcineurin-like phosphoesterase" evidence="8">
    <location>
        <begin position="1"/>
        <end position="223"/>
    </location>
</feature>
<sequence>MKFFHLSDLHIGKHLFYYSLLEDQKYVFHQILEAAKEEQPDAVLLCGDIYDKTIPSAEAVSLFDWFLTELKETLPKALILIIAGNHDSGERLEFARELLEKEGVFIAGLPPRETDEKIRKVTMTDPAGEVCFYLLPFTKPSHLRKKYEEEKIDSYEDAVKKLLEEEEIDTTKRNVLLSHQFYLSGGSEPLTCDSEIRMAGGIDEIDTRLLEDFDYVALGHIHRAQRIGKGQCYYSGTPLKYSVSEASHEKSFQIVELGEKGQEPVVRKKQLKPLRELCVLRGTLQEVLEQREHAKDFVSITLTDEEEPYMPKEQLELVFDHILEIRIDNERTRRILDLYEEEEETESLFESFASFFETVQGRSMNEAEQEAAQDAWNEIIEGGAE</sequence>
<proteinExistence type="inferred from homology"/>
<reference evidence="10 11" key="1">
    <citation type="submission" date="2024-03" db="EMBL/GenBank/DDBJ databases">
        <title>Human intestinal bacterial collection.</title>
        <authorList>
            <person name="Pauvert C."/>
            <person name="Hitch T.C.A."/>
            <person name="Clavel T."/>
        </authorList>
    </citation>
    <scope>NUCLEOTIDE SEQUENCE [LARGE SCALE GENOMIC DNA]</scope>
    <source>
        <strain evidence="10 11">CLA-AA-H185</strain>
    </source>
</reference>
<evidence type="ECO:0000256" key="5">
    <source>
        <dbReference type="ARBA" id="ARBA00022801"/>
    </source>
</evidence>
<evidence type="ECO:0000256" key="6">
    <source>
        <dbReference type="ARBA" id="ARBA00022839"/>
    </source>
</evidence>
<dbReference type="Gene3D" id="3.60.21.10">
    <property type="match status" value="1"/>
</dbReference>
<dbReference type="SUPFAM" id="SSF56300">
    <property type="entry name" value="Metallo-dependent phosphatases"/>
    <property type="match status" value="1"/>
</dbReference>
<evidence type="ECO:0000259" key="8">
    <source>
        <dbReference type="Pfam" id="PF00149"/>
    </source>
</evidence>
<dbReference type="EMBL" id="JBBMEX010000010">
    <property type="protein sequence ID" value="MEQ2558269.1"/>
    <property type="molecule type" value="Genomic_DNA"/>
</dbReference>
<dbReference type="Proteomes" id="UP001454489">
    <property type="component" value="Unassembled WGS sequence"/>
</dbReference>
<feature type="domain" description="Nuclease SbcCD subunit D C-terminal" evidence="9">
    <location>
        <begin position="274"/>
        <end position="358"/>
    </location>
</feature>
<protein>
    <recommendedName>
        <fullName evidence="3 7">Nuclease SbcCD subunit D</fullName>
    </recommendedName>
</protein>
<keyword evidence="5 7" id="KW-0378">Hydrolase</keyword>
<evidence type="ECO:0000256" key="4">
    <source>
        <dbReference type="ARBA" id="ARBA00022722"/>
    </source>
</evidence>
<keyword evidence="7" id="KW-0255">Endonuclease</keyword>
<dbReference type="NCBIfam" id="TIGR00619">
    <property type="entry name" value="sbcd"/>
    <property type="match status" value="1"/>
</dbReference>
<dbReference type="PANTHER" id="PTHR30337">
    <property type="entry name" value="COMPONENT OF ATP-DEPENDENT DSDNA EXONUCLEASE"/>
    <property type="match status" value="1"/>
</dbReference>
<evidence type="ECO:0000313" key="10">
    <source>
        <dbReference type="EMBL" id="MEQ2558269.1"/>
    </source>
</evidence>
<keyword evidence="4 7" id="KW-0540">Nuclease</keyword>
<keyword evidence="7" id="KW-0233">DNA recombination</keyword>
<dbReference type="InterPro" id="IPR004593">
    <property type="entry name" value="SbcD"/>
</dbReference>
<gene>
    <name evidence="7" type="primary">sbcD</name>
    <name evidence="10" type="ORF">WMO43_10370</name>
</gene>
<dbReference type="CDD" id="cd00840">
    <property type="entry name" value="MPP_Mre11_N"/>
    <property type="match status" value="1"/>
</dbReference>
<accession>A0ABV1HEZ0</accession>
<dbReference type="Pfam" id="PF12320">
    <property type="entry name" value="SbcD_C"/>
    <property type="match status" value="1"/>
</dbReference>
<dbReference type="InterPro" id="IPR041796">
    <property type="entry name" value="Mre11_N"/>
</dbReference>